<sequence length="217" mass="24717">MKQLQRVVCGLLLACFAVGSVVFAQSGDAARDVVKNTTDQMLTALKAERENLEKDPAGVYRLVDQIVLPNFDFERMSMLVLGKNWQRTSDTQKQEFVQVFRDLLVRTYAVAIAKAVLKPGSDVEIEYLPVYADTASRWVTVKTLVKHEGNTFAIDYNVYPTDQREWKVFNVVVEGISLVTNYRTEFNNDISNIGMERLIEKIKARNEAEMNRAIETQ</sequence>
<organism evidence="2 3">
    <name type="scientific">Thioflexithrix psekupsensis</name>
    <dbReference type="NCBI Taxonomy" id="1570016"/>
    <lineage>
        <taxon>Bacteria</taxon>
        <taxon>Pseudomonadati</taxon>
        <taxon>Pseudomonadota</taxon>
        <taxon>Gammaproteobacteria</taxon>
        <taxon>Thiotrichales</taxon>
        <taxon>Thioflexithrix</taxon>
    </lineage>
</organism>
<dbReference type="InterPro" id="IPR008869">
    <property type="entry name" value="MlaC/ttg2D"/>
</dbReference>
<dbReference type="RefSeq" id="WP_086489042.1">
    <property type="nucleotide sequence ID" value="NZ_MSLT01000023.1"/>
</dbReference>
<dbReference type="PANTHER" id="PTHR36573:SF1">
    <property type="entry name" value="INTERMEMBRANE PHOSPHOLIPID TRANSPORT SYSTEM BINDING PROTEIN MLAC"/>
    <property type="match status" value="1"/>
</dbReference>
<feature type="signal peptide" evidence="1">
    <location>
        <begin position="1"/>
        <end position="24"/>
    </location>
</feature>
<dbReference type="OrthoDB" id="9787053at2"/>
<evidence type="ECO:0008006" key="4">
    <source>
        <dbReference type="Google" id="ProtNLM"/>
    </source>
</evidence>
<dbReference type="EMBL" id="MSLT01000023">
    <property type="protein sequence ID" value="OUD12131.1"/>
    <property type="molecule type" value="Genomic_DNA"/>
</dbReference>
<dbReference type="Proteomes" id="UP000194798">
    <property type="component" value="Unassembled WGS sequence"/>
</dbReference>
<proteinExistence type="predicted"/>
<dbReference type="AlphaFoldDB" id="A0A251X3U9"/>
<keyword evidence="1" id="KW-0732">Signal</keyword>
<evidence type="ECO:0000256" key="1">
    <source>
        <dbReference type="SAM" id="SignalP"/>
    </source>
</evidence>
<evidence type="ECO:0000313" key="3">
    <source>
        <dbReference type="Proteomes" id="UP000194798"/>
    </source>
</evidence>
<keyword evidence="3" id="KW-1185">Reference proteome</keyword>
<accession>A0A251X3U9</accession>
<dbReference type="PANTHER" id="PTHR36573">
    <property type="entry name" value="INTERMEMBRANE PHOSPHOLIPID TRANSPORT SYSTEM BINDING PROTEIN MLAC"/>
    <property type="match status" value="1"/>
</dbReference>
<comment type="caution">
    <text evidence="2">The sequence shown here is derived from an EMBL/GenBank/DDBJ whole genome shotgun (WGS) entry which is preliminary data.</text>
</comment>
<gene>
    <name evidence="2" type="ORF">TPSD3_13465</name>
</gene>
<protein>
    <recommendedName>
        <fullName evidence="4">Toluene tolerance protein</fullName>
    </recommendedName>
</protein>
<dbReference type="Pfam" id="PF05494">
    <property type="entry name" value="MlaC"/>
    <property type="match status" value="1"/>
</dbReference>
<dbReference type="Gene3D" id="1.10.10.640">
    <property type="entry name" value="phospholipid-binding protein"/>
    <property type="match status" value="1"/>
</dbReference>
<name>A0A251X3U9_9GAMM</name>
<feature type="chain" id="PRO_5012219724" description="Toluene tolerance protein" evidence="1">
    <location>
        <begin position="25"/>
        <end position="217"/>
    </location>
</feature>
<dbReference type="Gene3D" id="3.10.450.50">
    <property type="match status" value="1"/>
</dbReference>
<evidence type="ECO:0000313" key="2">
    <source>
        <dbReference type="EMBL" id="OUD12131.1"/>
    </source>
</evidence>
<reference evidence="2 3" key="1">
    <citation type="submission" date="2016-12" db="EMBL/GenBank/DDBJ databases">
        <title>Thioflexothrix psekupsii D3 genome sequencing and assembly.</title>
        <authorList>
            <person name="Fomenkov A."/>
            <person name="Vincze T."/>
            <person name="Grabovich M."/>
            <person name="Anton B.P."/>
            <person name="Dubinina G."/>
            <person name="Orlova M."/>
            <person name="Belousova E."/>
            <person name="Roberts R.J."/>
        </authorList>
    </citation>
    <scope>NUCLEOTIDE SEQUENCE [LARGE SCALE GENOMIC DNA]</scope>
    <source>
        <strain evidence="2">D3</strain>
    </source>
</reference>
<dbReference type="PIRSF" id="PIRSF004649">
    <property type="entry name" value="MlaC"/>
    <property type="match status" value="1"/>
</dbReference>